<evidence type="ECO:0000256" key="1">
    <source>
        <dbReference type="ARBA" id="ARBA00022574"/>
    </source>
</evidence>
<feature type="repeat" description="WD" evidence="3">
    <location>
        <begin position="567"/>
        <end position="608"/>
    </location>
</feature>
<sequence>MAQASRIFVSNRALGYVSNEVPCITRYIKSRNEHVVVTCIGKALHTYGMEHLVLLAVSDRTQDDITCLVADNSVIFTAAGKLIQAWKRGVQIVQTYEGHLHPVYLLLPFGGHLVSVDESGEVRVWDRRSEEVFLTLNFDEKTFKISAIAHPSTYLNKVLFGSDQGRMQLWNLKTSKLIYTFDGWDAPITVLEQAPALDVMAVGLTDGRIILHNLKYDETVLTFTQDWGAVTSISFRTDGEPIMATGSTVGHVVLWNLEERKVASQILEAHNGVVSRVKCLSKEKLMVTSSPDNSMKVWIFDQSDLGGRLWKFREGHAGPPTCARFYGPRGNVILSSGSDSSLRVFNTVTESSNYSMGRAAYSRKRLKKKKENFESVLMPPVVDFVSEVAREKEWDNVAALHLGLPVVTTWSFDRRKMGDHRLLPERWANITKATLNVTATSVAMTNCGNFVLIGYSSGHVDRFNIQSGIHRCEYGAPKAHKNAVRGLIVDPLNQIVITGCSGGLIKFWNFRPAFGTSVCPKPLNRLVLEEGVTFFRAHKENSLVCVGGEDFALRLVDVEMRNVVRTLTGHTGPITDATFSPNARWVISASMDSTICVWDLPTASLIDRFQVMLPCISLSMSPTGQYLATVHVNNLGIYLWSNRTLFAHVPLRPILPDDIIKMDLPTSTGTEAVITIEGDIPEDVDEEFKSADQIEDLITLSGLPMSRWHNLLDLDTIKRRNRPKEPLSESRAAPFFLPTLPTLEFKFDFGANKVLDDGVAALRLDRLMNYTVFGKLLEETVKTEDFSQVIEKLKSMSPSAIDSEINSMGLEARGSEVLMLQFMKAMNHLLSSNRNFELAQSYLALFLKVHGLSVAGNRALHGYLRDTLSETQKKSWERLQDDIMYCTCVVDTLNL</sequence>
<dbReference type="InterPro" id="IPR007319">
    <property type="entry name" value="WDR36/Utp21_C"/>
</dbReference>
<dbReference type="PANTHER" id="PTHR22840:SF12">
    <property type="entry name" value="WD REPEAT-CONTAINING PROTEIN 36"/>
    <property type="match status" value="1"/>
</dbReference>
<evidence type="ECO:0000259" key="4">
    <source>
        <dbReference type="Pfam" id="PF04192"/>
    </source>
</evidence>
<dbReference type="InterPro" id="IPR019775">
    <property type="entry name" value="WD40_repeat_CS"/>
</dbReference>
<dbReference type="Pfam" id="PF04192">
    <property type="entry name" value="Utp21"/>
    <property type="match status" value="1"/>
</dbReference>
<dbReference type="SMART" id="SM00320">
    <property type="entry name" value="WD40"/>
    <property type="match status" value="9"/>
</dbReference>
<dbReference type="Proteomes" id="UP001558652">
    <property type="component" value="Unassembled WGS sequence"/>
</dbReference>
<dbReference type="InterPro" id="IPR011047">
    <property type="entry name" value="Quinoprotein_ADH-like_sf"/>
</dbReference>
<keyword evidence="1 3" id="KW-0853">WD repeat</keyword>
<evidence type="ECO:0000256" key="2">
    <source>
        <dbReference type="ARBA" id="ARBA00022737"/>
    </source>
</evidence>
<feature type="repeat" description="WD" evidence="3">
    <location>
        <begin position="267"/>
        <end position="298"/>
    </location>
</feature>
<keyword evidence="7" id="KW-1185">Reference proteome</keyword>
<dbReference type="Pfam" id="PF25171">
    <property type="entry name" value="Beta-prop_WDR36-Utp21_1st"/>
    <property type="match status" value="1"/>
</dbReference>
<dbReference type="FunFam" id="2.130.10.10:FF:000109">
    <property type="entry name" value="WD repeat domain 36"/>
    <property type="match status" value="1"/>
</dbReference>
<reference evidence="6 7" key="1">
    <citation type="submission" date="2024-07" db="EMBL/GenBank/DDBJ databases">
        <title>Chromosome-level genome assembly of the water stick insect Ranatra chinensis (Heteroptera: Nepidae).</title>
        <authorList>
            <person name="Liu X."/>
        </authorList>
    </citation>
    <scope>NUCLEOTIDE SEQUENCE [LARGE SCALE GENOMIC DNA]</scope>
    <source>
        <strain evidence="6">Cailab_2021Rc</strain>
        <tissue evidence="6">Muscle</tissue>
    </source>
</reference>
<accession>A0ABD0Y7G7</accession>
<dbReference type="PANTHER" id="PTHR22840">
    <property type="entry name" value="WD REPEAT-CONTAINING PROTEIN 36"/>
    <property type="match status" value="1"/>
</dbReference>
<dbReference type="Pfam" id="PF25168">
    <property type="entry name" value="Beta-prop_WDR36-Utp21_2nd"/>
    <property type="match status" value="1"/>
</dbReference>
<evidence type="ECO:0000313" key="7">
    <source>
        <dbReference type="Proteomes" id="UP001558652"/>
    </source>
</evidence>
<evidence type="ECO:0000256" key="3">
    <source>
        <dbReference type="PROSITE-ProRule" id="PRU00221"/>
    </source>
</evidence>
<dbReference type="InterPro" id="IPR015943">
    <property type="entry name" value="WD40/YVTN_repeat-like_dom_sf"/>
</dbReference>
<proteinExistence type="predicted"/>
<feature type="domain" description="WDR36/Utp21 N-terminal" evidence="5">
    <location>
        <begin position="36"/>
        <end position="301"/>
    </location>
</feature>
<feature type="repeat" description="WD" evidence="3">
    <location>
        <begin position="477"/>
        <end position="511"/>
    </location>
</feature>
<dbReference type="InterPro" id="IPR001680">
    <property type="entry name" value="WD40_rpt"/>
</dbReference>
<dbReference type="SUPFAM" id="SSF50998">
    <property type="entry name" value="Quinoprotein alcohol dehydrogenase-like"/>
    <property type="match status" value="1"/>
</dbReference>
<dbReference type="Gene3D" id="2.130.10.10">
    <property type="entry name" value="YVTN repeat-like/Quinoprotein amine dehydrogenase"/>
    <property type="match status" value="2"/>
</dbReference>
<feature type="domain" description="WDR36/Utp21 C-terminal" evidence="4">
    <location>
        <begin position="692"/>
        <end position="893"/>
    </location>
</feature>
<protein>
    <recommendedName>
        <fullName evidence="8">WD repeat-containing protein 36</fullName>
    </recommendedName>
</protein>
<dbReference type="PROSITE" id="PS50082">
    <property type="entry name" value="WD_REPEATS_2"/>
    <property type="match status" value="3"/>
</dbReference>
<dbReference type="AlphaFoldDB" id="A0ABD0Y7G7"/>
<comment type="caution">
    <text evidence="6">The sequence shown here is derived from an EMBL/GenBank/DDBJ whole genome shotgun (WGS) entry which is preliminary data.</text>
</comment>
<evidence type="ECO:0000313" key="6">
    <source>
        <dbReference type="EMBL" id="KAL1123325.1"/>
    </source>
</evidence>
<keyword evidence="2" id="KW-0677">Repeat</keyword>
<dbReference type="InterPro" id="IPR059157">
    <property type="entry name" value="WDR36-Utp21_N"/>
</dbReference>
<evidence type="ECO:0000259" key="5">
    <source>
        <dbReference type="Pfam" id="PF25171"/>
    </source>
</evidence>
<gene>
    <name evidence="6" type="ORF">AAG570_002411</name>
</gene>
<name>A0ABD0Y7G7_9HEMI</name>
<dbReference type="PROSITE" id="PS50294">
    <property type="entry name" value="WD_REPEATS_REGION"/>
    <property type="match status" value="2"/>
</dbReference>
<organism evidence="6 7">
    <name type="scientific">Ranatra chinensis</name>
    <dbReference type="NCBI Taxonomy" id="642074"/>
    <lineage>
        <taxon>Eukaryota</taxon>
        <taxon>Metazoa</taxon>
        <taxon>Ecdysozoa</taxon>
        <taxon>Arthropoda</taxon>
        <taxon>Hexapoda</taxon>
        <taxon>Insecta</taxon>
        <taxon>Pterygota</taxon>
        <taxon>Neoptera</taxon>
        <taxon>Paraneoptera</taxon>
        <taxon>Hemiptera</taxon>
        <taxon>Heteroptera</taxon>
        <taxon>Panheteroptera</taxon>
        <taxon>Nepomorpha</taxon>
        <taxon>Nepidae</taxon>
        <taxon>Ranatrinae</taxon>
        <taxon>Ranatra</taxon>
    </lineage>
</organism>
<dbReference type="PROSITE" id="PS00678">
    <property type="entry name" value="WD_REPEATS_1"/>
    <property type="match status" value="1"/>
</dbReference>
<evidence type="ECO:0008006" key="8">
    <source>
        <dbReference type="Google" id="ProtNLM"/>
    </source>
</evidence>
<dbReference type="EMBL" id="JBFDAA010000012">
    <property type="protein sequence ID" value="KAL1123325.1"/>
    <property type="molecule type" value="Genomic_DNA"/>
</dbReference>